<evidence type="ECO:0000256" key="8">
    <source>
        <dbReference type="ARBA" id="ARBA00022927"/>
    </source>
</evidence>
<keyword evidence="5" id="KW-1003">Cell membrane</keyword>
<evidence type="ECO:0000256" key="3">
    <source>
        <dbReference type="ARBA" id="ARBA00020392"/>
    </source>
</evidence>
<evidence type="ECO:0000256" key="2">
    <source>
        <dbReference type="ARBA" id="ARBA00010004"/>
    </source>
</evidence>
<evidence type="ECO:0000256" key="1">
    <source>
        <dbReference type="ARBA" id="ARBA00004413"/>
    </source>
</evidence>
<proteinExistence type="inferred from homology"/>
<dbReference type="Pfam" id="PF02050">
    <property type="entry name" value="FliJ"/>
    <property type="match status" value="1"/>
</dbReference>
<protein>
    <recommendedName>
        <fullName evidence="3">Flagellar FliJ protein</fullName>
    </recommendedName>
</protein>
<keyword evidence="9" id="KW-0472">Membrane</keyword>
<evidence type="ECO:0000256" key="10">
    <source>
        <dbReference type="ARBA" id="ARBA00023225"/>
    </source>
</evidence>
<dbReference type="InterPro" id="IPR012823">
    <property type="entry name" value="Flagell_FliJ"/>
</dbReference>
<keyword evidence="10" id="KW-1006">Bacterial flagellum protein export</keyword>
<name>A0ABY3WGI8_9MICC</name>
<evidence type="ECO:0000313" key="12">
    <source>
        <dbReference type="Proteomes" id="UP000829069"/>
    </source>
</evidence>
<sequence>MARSFPLAGLLRLRQLQQDQAAGHLAAANNRARESGARVVAARNELGEIISEVSDATTLHAVAAARSASRSMLADLENLDRTRQHEAQQAQQEFLAVRKQSVGLEKLETRHVEAEAVEELRREQLVLDELSIGARGGDGR</sequence>
<keyword evidence="4" id="KW-0813">Transport</keyword>
<evidence type="ECO:0000313" key="11">
    <source>
        <dbReference type="EMBL" id="UNK46804.1"/>
    </source>
</evidence>
<evidence type="ECO:0000256" key="9">
    <source>
        <dbReference type="ARBA" id="ARBA00023136"/>
    </source>
</evidence>
<dbReference type="InterPro" id="IPR053716">
    <property type="entry name" value="Flag_assembly_chemotaxis_eff"/>
</dbReference>
<gene>
    <name evidence="11" type="ORF">MNQ99_05475</name>
</gene>
<keyword evidence="12" id="KW-1185">Reference proteome</keyword>
<keyword evidence="11" id="KW-0969">Cilium</keyword>
<keyword evidence="8" id="KW-0653">Protein transport</keyword>
<keyword evidence="7" id="KW-1005">Bacterial flagellum biogenesis</keyword>
<accession>A0ABY3WGI8</accession>
<dbReference type="Proteomes" id="UP000829069">
    <property type="component" value="Chromosome"/>
</dbReference>
<dbReference type="RefSeq" id="WP_241914705.1">
    <property type="nucleotide sequence ID" value="NZ_CP093326.1"/>
</dbReference>
<keyword evidence="6" id="KW-0145">Chemotaxis</keyword>
<evidence type="ECO:0000256" key="7">
    <source>
        <dbReference type="ARBA" id="ARBA00022795"/>
    </source>
</evidence>
<evidence type="ECO:0000256" key="5">
    <source>
        <dbReference type="ARBA" id="ARBA00022475"/>
    </source>
</evidence>
<keyword evidence="11" id="KW-0966">Cell projection</keyword>
<organism evidence="11 12">
    <name type="scientific">Arthrobacter sulfonylureivorans</name>
    <dbReference type="NCBI Taxonomy" id="2486855"/>
    <lineage>
        <taxon>Bacteria</taxon>
        <taxon>Bacillati</taxon>
        <taxon>Actinomycetota</taxon>
        <taxon>Actinomycetes</taxon>
        <taxon>Micrococcales</taxon>
        <taxon>Micrococcaceae</taxon>
        <taxon>Arthrobacter</taxon>
    </lineage>
</organism>
<reference evidence="11 12" key="1">
    <citation type="submission" date="2022-03" db="EMBL/GenBank/DDBJ databases">
        <title>Isotopic signatures of nitrous oxide derived from detoxification processes.</title>
        <authorList>
            <person name="Behrendt U."/>
            <person name="Buchen C."/>
            <person name="Well R."/>
            <person name="Ulrich A."/>
            <person name="Rohe L."/>
            <person name="Kolb S."/>
            <person name="Schloter M."/>
            <person name="Horn M.A."/>
            <person name="Augustin J."/>
        </authorList>
    </citation>
    <scope>NUCLEOTIDE SEQUENCE [LARGE SCALE GENOMIC DNA]</scope>
    <source>
        <strain evidence="11 12">S4-C24</strain>
    </source>
</reference>
<keyword evidence="11" id="KW-0282">Flagellum</keyword>
<dbReference type="EMBL" id="CP093326">
    <property type="protein sequence ID" value="UNK46804.1"/>
    <property type="molecule type" value="Genomic_DNA"/>
</dbReference>
<evidence type="ECO:0000256" key="4">
    <source>
        <dbReference type="ARBA" id="ARBA00022448"/>
    </source>
</evidence>
<evidence type="ECO:0000256" key="6">
    <source>
        <dbReference type="ARBA" id="ARBA00022500"/>
    </source>
</evidence>
<comment type="similarity">
    <text evidence="2">Belongs to the FliJ family.</text>
</comment>
<dbReference type="Gene3D" id="1.10.287.1700">
    <property type="match status" value="1"/>
</dbReference>
<comment type="subcellular location">
    <subcellularLocation>
        <location evidence="1">Cell membrane</location>
        <topology evidence="1">Peripheral membrane protein</topology>
        <orientation evidence="1">Cytoplasmic side</orientation>
    </subcellularLocation>
</comment>